<name>A0AAV5W8A9_9BILA</name>
<dbReference type="AlphaFoldDB" id="A0AAV5W8A9"/>
<feature type="non-terminal residue" evidence="1">
    <location>
        <position position="84"/>
    </location>
</feature>
<proteinExistence type="predicted"/>
<dbReference type="EMBL" id="BTSY01000005">
    <property type="protein sequence ID" value="GMT26860.1"/>
    <property type="molecule type" value="Genomic_DNA"/>
</dbReference>
<protein>
    <submittedName>
        <fullName evidence="1">Uncharacterized protein</fullName>
    </submittedName>
</protein>
<evidence type="ECO:0000313" key="1">
    <source>
        <dbReference type="EMBL" id="GMT26860.1"/>
    </source>
</evidence>
<keyword evidence="2" id="KW-1185">Reference proteome</keyword>
<reference evidence="1" key="1">
    <citation type="submission" date="2023-10" db="EMBL/GenBank/DDBJ databases">
        <title>Genome assembly of Pristionchus species.</title>
        <authorList>
            <person name="Yoshida K."/>
            <person name="Sommer R.J."/>
        </authorList>
    </citation>
    <scope>NUCLEOTIDE SEQUENCE</scope>
    <source>
        <strain evidence="1">RS5133</strain>
    </source>
</reference>
<feature type="non-terminal residue" evidence="1">
    <location>
        <position position="1"/>
    </location>
</feature>
<comment type="caution">
    <text evidence="1">The sequence shown here is derived from an EMBL/GenBank/DDBJ whole genome shotgun (WGS) entry which is preliminary data.</text>
</comment>
<accession>A0AAV5W8A9</accession>
<dbReference type="Proteomes" id="UP001432322">
    <property type="component" value="Unassembled WGS sequence"/>
</dbReference>
<gene>
    <name evidence="1" type="ORF">PFISCL1PPCAC_18157</name>
</gene>
<organism evidence="1 2">
    <name type="scientific">Pristionchus fissidentatus</name>
    <dbReference type="NCBI Taxonomy" id="1538716"/>
    <lineage>
        <taxon>Eukaryota</taxon>
        <taxon>Metazoa</taxon>
        <taxon>Ecdysozoa</taxon>
        <taxon>Nematoda</taxon>
        <taxon>Chromadorea</taxon>
        <taxon>Rhabditida</taxon>
        <taxon>Rhabditina</taxon>
        <taxon>Diplogasteromorpha</taxon>
        <taxon>Diplogasteroidea</taxon>
        <taxon>Neodiplogasteridae</taxon>
        <taxon>Pristionchus</taxon>
    </lineage>
</organism>
<evidence type="ECO:0000313" key="2">
    <source>
        <dbReference type="Proteomes" id="UP001432322"/>
    </source>
</evidence>
<sequence>GELIGLWAGDGATTTSGSDLGVRDSCDDATIRGLAATGGSGAGAGCAFFFFFVLSPTMSGPAPIGLPFGRTPAAPLAVVTGAGA</sequence>